<protein>
    <submittedName>
        <fullName evidence="2">Uncharacterized protein</fullName>
    </submittedName>
</protein>
<feature type="transmembrane region" description="Helical" evidence="1">
    <location>
        <begin position="183"/>
        <end position="211"/>
    </location>
</feature>
<sequence>MSEEESVEPLVEAVPPISEEDSKKLFQWNLSLGVLHLLTGIAICIITDTDATAPVYTFFPDPDTRGISGTWAPIAKLQYNSVVGYLAAVSILIAAIDHLLVSTLLRKPYEYYLARNRNPFRWLEYAFSASFMHVMVAQLSGVFSMHLLFAIFGLTLITMSFGNDQEELNATIPRDDKGPKKPVNYRPFLVGWIPHMFGWSIILCFFFVGVSQGDPPGFVWAIIFILFILDLSFPINQYLQQAGIGPWGKYIYGEVAFCVLSLVSKQLLAWLNFGGTVALNSEA</sequence>
<dbReference type="Pfam" id="PF18761">
    <property type="entry name" value="Heliorhodopsin"/>
    <property type="match status" value="1"/>
</dbReference>
<dbReference type="NCBIfam" id="NF038020">
    <property type="entry name" value="HeR"/>
    <property type="match status" value="1"/>
</dbReference>
<accession>A0A7S2XLS4</accession>
<proteinExistence type="predicted"/>
<keyword evidence="1" id="KW-0812">Transmembrane</keyword>
<feature type="transmembrane region" description="Helical" evidence="1">
    <location>
        <begin position="145"/>
        <end position="162"/>
    </location>
</feature>
<feature type="transmembrane region" description="Helical" evidence="1">
    <location>
        <begin position="217"/>
        <end position="239"/>
    </location>
</feature>
<gene>
    <name evidence="2" type="ORF">ASEP1449_LOCUS1667</name>
</gene>
<reference evidence="2" key="1">
    <citation type="submission" date="2021-01" db="EMBL/GenBank/DDBJ databases">
        <authorList>
            <person name="Corre E."/>
            <person name="Pelletier E."/>
            <person name="Niang G."/>
            <person name="Scheremetjew M."/>
            <person name="Finn R."/>
            <person name="Kale V."/>
            <person name="Holt S."/>
            <person name="Cochrane G."/>
            <person name="Meng A."/>
            <person name="Brown T."/>
            <person name="Cohen L."/>
        </authorList>
    </citation>
    <scope>NUCLEOTIDE SEQUENCE</scope>
    <source>
        <strain evidence="2">CCMP2084</strain>
    </source>
</reference>
<dbReference type="EMBL" id="HBHQ01002594">
    <property type="protein sequence ID" value="CAD9809844.1"/>
    <property type="molecule type" value="Transcribed_RNA"/>
</dbReference>
<evidence type="ECO:0000256" key="1">
    <source>
        <dbReference type="SAM" id="Phobius"/>
    </source>
</evidence>
<feature type="transmembrane region" description="Helical" evidence="1">
    <location>
        <begin position="251"/>
        <end position="273"/>
    </location>
</feature>
<evidence type="ECO:0000313" key="2">
    <source>
        <dbReference type="EMBL" id="CAD9809844.1"/>
    </source>
</evidence>
<name>A0A7S2XLS4_9STRA</name>
<dbReference type="InterPro" id="IPR041113">
    <property type="entry name" value="Heliorhodopsin"/>
</dbReference>
<dbReference type="AlphaFoldDB" id="A0A7S2XLS4"/>
<keyword evidence="1" id="KW-0472">Membrane</keyword>
<feature type="transmembrane region" description="Helical" evidence="1">
    <location>
        <begin position="82"/>
        <end position="101"/>
    </location>
</feature>
<keyword evidence="1" id="KW-1133">Transmembrane helix</keyword>
<organism evidence="2">
    <name type="scientific">Attheya septentrionalis</name>
    <dbReference type="NCBI Taxonomy" id="420275"/>
    <lineage>
        <taxon>Eukaryota</taxon>
        <taxon>Sar</taxon>
        <taxon>Stramenopiles</taxon>
        <taxon>Ochrophyta</taxon>
        <taxon>Bacillariophyta</taxon>
        <taxon>Coscinodiscophyceae</taxon>
        <taxon>Chaetocerotophycidae</taxon>
        <taxon>Chaetocerotales</taxon>
        <taxon>Attheyaceae</taxon>
        <taxon>Attheya</taxon>
    </lineage>
</organism>